<dbReference type="PRINTS" id="PR00853">
    <property type="entry name" value="XPGRADSUPER"/>
</dbReference>
<keyword evidence="6" id="KW-0235">DNA replication</keyword>
<dbReference type="GO" id="GO:0004523">
    <property type="term" value="F:RNA-DNA hybrid ribonuclease activity"/>
    <property type="evidence" value="ECO:0007669"/>
    <property type="project" value="TreeGrafter"/>
</dbReference>
<dbReference type="InterPro" id="IPR029060">
    <property type="entry name" value="PIN-like_dom_sf"/>
</dbReference>
<dbReference type="GO" id="GO:0007165">
    <property type="term" value="P:signal transduction"/>
    <property type="evidence" value="ECO:0007669"/>
    <property type="project" value="UniProtKB-KW"/>
</dbReference>
<accession>A0A835CQL5</accession>
<evidence type="ECO:0000256" key="2">
    <source>
        <dbReference type="ARBA" id="ARBA00004141"/>
    </source>
</evidence>
<dbReference type="GO" id="GO:0016020">
    <property type="term" value="C:membrane"/>
    <property type="evidence" value="ECO:0007669"/>
    <property type="project" value="UniProtKB-SubCell"/>
</dbReference>
<dbReference type="GO" id="GO:0006281">
    <property type="term" value="P:DNA repair"/>
    <property type="evidence" value="ECO:0007669"/>
    <property type="project" value="UniProtKB-KW"/>
</dbReference>
<dbReference type="GO" id="GO:0030145">
    <property type="term" value="F:manganese ion binding"/>
    <property type="evidence" value="ECO:0007669"/>
    <property type="project" value="TreeGrafter"/>
</dbReference>
<evidence type="ECO:0000256" key="6">
    <source>
        <dbReference type="ARBA" id="ARBA00022705"/>
    </source>
</evidence>
<evidence type="ECO:0000256" key="18">
    <source>
        <dbReference type="ARBA" id="ARBA00023170"/>
    </source>
</evidence>
<keyword evidence="5 23" id="KW-0812">Transmembrane</keyword>
<dbReference type="Gene3D" id="3.40.50.1010">
    <property type="entry name" value="5'-nuclease"/>
    <property type="match status" value="1"/>
</dbReference>
<evidence type="ECO:0000256" key="3">
    <source>
        <dbReference type="ARBA" id="ARBA00022553"/>
    </source>
</evidence>
<evidence type="ECO:0000256" key="14">
    <source>
        <dbReference type="ARBA" id="ARBA00022842"/>
    </source>
</evidence>
<evidence type="ECO:0000256" key="16">
    <source>
        <dbReference type="ARBA" id="ARBA00023128"/>
    </source>
</evidence>
<dbReference type="AlphaFoldDB" id="A0A835CQL5"/>
<reference evidence="25 26" key="1">
    <citation type="submission" date="2020-08" db="EMBL/GenBank/DDBJ databases">
        <title>Aphidius gifuensis genome sequencing and assembly.</title>
        <authorList>
            <person name="Du Z."/>
        </authorList>
    </citation>
    <scope>NUCLEOTIDE SEQUENCE [LARGE SCALE GENOMIC DNA]</scope>
    <source>
        <strain evidence="25">YNYX2018</strain>
        <tissue evidence="25">Adults</tissue>
    </source>
</reference>
<keyword evidence="17 23" id="KW-0472">Membrane</keyword>
<keyword evidence="4" id="KW-0716">Sensory transduction</keyword>
<evidence type="ECO:0000313" key="25">
    <source>
        <dbReference type="EMBL" id="KAF7991909.1"/>
    </source>
</evidence>
<dbReference type="SMART" id="SM00279">
    <property type="entry name" value="HhH2"/>
    <property type="match status" value="1"/>
</dbReference>
<evidence type="ECO:0000256" key="1">
    <source>
        <dbReference type="ARBA" id="ARBA00001946"/>
    </source>
</evidence>
<feature type="transmembrane region" description="Helical" evidence="23">
    <location>
        <begin position="45"/>
        <end position="63"/>
    </location>
</feature>
<comment type="caution">
    <text evidence="25">The sequence shown here is derived from an EMBL/GenBank/DDBJ whole genome shotgun (WGS) entry which is preliminary data.</text>
</comment>
<dbReference type="Proteomes" id="UP000639338">
    <property type="component" value="Unassembled WGS sequence"/>
</dbReference>
<feature type="transmembrane region" description="Helical" evidence="23">
    <location>
        <begin position="498"/>
        <end position="520"/>
    </location>
</feature>
<keyword evidence="11" id="KW-0227">DNA damage</keyword>
<dbReference type="InterPro" id="IPR006086">
    <property type="entry name" value="XPG-I_dom"/>
</dbReference>
<evidence type="ECO:0000256" key="20">
    <source>
        <dbReference type="ARBA" id="ARBA00023224"/>
    </source>
</evidence>
<sequence>MGVYLATAGLPKLLDKINPLNETRPKIYLYKTEYFVDQDDYYKEILIHAYLTVPLSVGVIIYFDNMLACYISFANGMFAIVSKHLKNIHVLSETDQMKSTIDKHKSIFNRLKYCIKIHSSTIEFIELAESSTTLALLFVAGLNTVVITVTGIVSVMKIDKPSEASRYMAFTLGGIFHLYYISFLGNQLIQGSASVHRACYDNEWYTLPINYQKLLIPIMMRSKKPCQMTAVMSILESPDFLLSKRILKLYGQWPYSSGVINYIKRIYCFVAVISILIPKLIKIYESRHDVDAFILCMPMVAVHIEAIINLTSWCTSGEEIKYLIETIKRDWDILKSGDEIAILDGHWKRGRSNINNYAYPMVGITLVFMTSPAIPLVCDIIAPLNESRPRVFLYETEYFVDQDEYYFHILIHEYMTVPLSIALTVYYNTVLGSWIYHATGMLAIVSYQLENMHVLSEGDKAFKEHEKNQNIYERLTYCIKLHSSTIEFIEIIESSNSLALFLVILICTLIFVITGVVSIVRMDHRYVGFSIGVLGTLFFLSFIGNEVIKASEAVHIARSEGSQLTSTYGETTRLIITNILFYMFFDGKPQNLKVGKLAKRVAAKEKTGNAEDIDKFNRQLVKVTPEHVNEAKQLLKLMGIPYIEYLYLLNCTQCAALVKGDKVYAAATEDMDALTFGSTVLLCRLTMSEARKLSFIDFCILLGCDYTGSIKGIGPKRAIELIKTHKSLEKILENIDQKKYPSPEDWNYKEARALFIEPDVADPKDIDLKWTEPDEEGLVKFLCGDKNFNEDRIRNGAKKLAKARTTSTEGRPNILD</sequence>
<dbReference type="SMART" id="SM00484">
    <property type="entry name" value="XPGI"/>
    <property type="match status" value="1"/>
</dbReference>
<dbReference type="InterPro" id="IPR008918">
    <property type="entry name" value="HhH2"/>
</dbReference>
<dbReference type="GO" id="GO:0006260">
    <property type="term" value="P:DNA replication"/>
    <property type="evidence" value="ECO:0007669"/>
    <property type="project" value="UniProtKB-KW"/>
</dbReference>
<feature type="transmembrane region" description="Helical" evidence="23">
    <location>
        <begin position="167"/>
        <end position="185"/>
    </location>
</feature>
<evidence type="ECO:0000256" key="17">
    <source>
        <dbReference type="ARBA" id="ARBA00023136"/>
    </source>
</evidence>
<feature type="domain" description="XPG-I" evidence="24">
    <location>
        <begin position="636"/>
        <end position="704"/>
    </location>
</feature>
<keyword evidence="16" id="KW-0496">Mitochondrion</keyword>
<comment type="similarity">
    <text evidence="22">Belongs to the XPG/RAD2 endonuclease family. FEN1 subfamily.</text>
</comment>
<keyword evidence="9" id="KW-0552">Olfaction</keyword>
<evidence type="ECO:0000256" key="23">
    <source>
        <dbReference type="SAM" id="Phobius"/>
    </source>
</evidence>
<dbReference type="GO" id="GO:0004984">
    <property type="term" value="F:olfactory receptor activity"/>
    <property type="evidence" value="ECO:0007669"/>
    <property type="project" value="InterPro"/>
</dbReference>
<evidence type="ECO:0000256" key="8">
    <source>
        <dbReference type="ARBA" id="ARBA00022723"/>
    </source>
</evidence>
<feature type="transmembrane region" description="Helical" evidence="23">
    <location>
        <begin position="433"/>
        <end position="450"/>
    </location>
</feature>
<evidence type="ECO:0000256" key="10">
    <source>
        <dbReference type="ARBA" id="ARBA00022759"/>
    </source>
</evidence>
<comment type="subcellular location">
    <subcellularLocation>
        <location evidence="2">Membrane</location>
        <topology evidence="2">Multi-pass membrane protein</topology>
    </subcellularLocation>
</comment>
<feature type="transmembrane region" description="Helical" evidence="23">
    <location>
        <begin position="526"/>
        <end position="548"/>
    </location>
</feature>
<keyword evidence="18" id="KW-0675">Receptor</keyword>
<keyword evidence="14" id="KW-0460">Magnesium</keyword>
<keyword evidence="26" id="KW-1185">Reference proteome</keyword>
<evidence type="ECO:0000256" key="12">
    <source>
        <dbReference type="ARBA" id="ARBA00022801"/>
    </source>
</evidence>
<dbReference type="GO" id="GO:0005549">
    <property type="term" value="F:odorant binding"/>
    <property type="evidence" value="ECO:0007669"/>
    <property type="project" value="InterPro"/>
</dbReference>
<dbReference type="InterPro" id="IPR036279">
    <property type="entry name" value="5-3_exonuclease_C_sf"/>
</dbReference>
<dbReference type="EMBL" id="JACMRX010000004">
    <property type="protein sequence ID" value="KAF7991909.1"/>
    <property type="molecule type" value="Genomic_DNA"/>
</dbReference>
<name>A0A835CQL5_APHGI</name>
<evidence type="ECO:0000256" key="19">
    <source>
        <dbReference type="ARBA" id="ARBA00023204"/>
    </source>
</evidence>
<dbReference type="GO" id="GO:0008409">
    <property type="term" value="F:5'-3' exonuclease activity"/>
    <property type="evidence" value="ECO:0007669"/>
    <property type="project" value="TreeGrafter"/>
</dbReference>
<evidence type="ECO:0000256" key="13">
    <source>
        <dbReference type="ARBA" id="ARBA00022839"/>
    </source>
</evidence>
<dbReference type="CDD" id="cd09867">
    <property type="entry name" value="PIN_FEN1"/>
    <property type="match status" value="1"/>
</dbReference>
<keyword evidence="7" id="KW-0540">Nuclease</keyword>
<keyword evidence="3" id="KW-0597">Phosphoprotein</keyword>
<evidence type="ECO:0000313" key="26">
    <source>
        <dbReference type="Proteomes" id="UP000639338"/>
    </source>
</evidence>
<keyword evidence="20" id="KW-0807">Transducer</keyword>
<protein>
    <recommendedName>
        <fullName evidence="24">XPG-I domain-containing protein</fullName>
    </recommendedName>
</protein>
<feature type="transmembrane region" description="Helical" evidence="23">
    <location>
        <begin position="134"/>
        <end position="155"/>
    </location>
</feature>
<dbReference type="GO" id="GO:0000287">
    <property type="term" value="F:magnesium ion binding"/>
    <property type="evidence" value="ECO:0007669"/>
    <property type="project" value="TreeGrafter"/>
</dbReference>
<evidence type="ECO:0000256" key="11">
    <source>
        <dbReference type="ARBA" id="ARBA00022763"/>
    </source>
</evidence>
<dbReference type="Pfam" id="PF00867">
    <property type="entry name" value="XPG_I"/>
    <property type="match status" value="1"/>
</dbReference>
<dbReference type="InterPro" id="IPR004117">
    <property type="entry name" value="7tm6_olfct_rcpt"/>
</dbReference>
<dbReference type="InterPro" id="IPR006084">
    <property type="entry name" value="XPG/Rad2"/>
</dbReference>
<keyword evidence="12" id="KW-0378">Hydrolase</keyword>
<gene>
    <name evidence="25" type="ORF">HCN44_010710</name>
</gene>
<dbReference type="Gene3D" id="1.10.150.20">
    <property type="entry name" value="5' to 3' exonuclease, C-terminal subdomain"/>
    <property type="match status" value="1"/>
</dbReference>
<proteinExistence type="inferred from homology"/>
<evidence type="ECO:0000256" key="7">
    <source>
        <dbReference type="ARBA" id="ARBA00022722"/>
    </source>
</evidence>
<dbReference type="FunFam" id="1.10.150.20:FF:000009">
    <property type="entry name" value="Flap endonuclease 1"/>
    <property type="match status" value="1"/>
</dbReference>
<evidence type="ECO:0000256" key="5">
    <source>
        <dbReference type="ARBA" id="ARBA00022692"/>
    </source>
</evidence>
<evidence type="ECO:0000256" key="21">
    <source>
        <dbReference type="ARBA" id="ARBA00023242"/>
    </source>
</evidence>
<dbReference type="GO" id="GO:0005634">
    <property type="term" value="C:nucleus"/>
    <property type="evidence" value="ECO:0007669"/>
    <property type="project" value="TreeGrafter"/>
</dbReference>
<organism evidence="25 26">
    <name type="scientific">Aphidius gifuensis</name>
    <name type="common">Parasitoid wasp</name>
    <dbReference type="NCBI Taxonomy" id="684658"/>
    <lineage>
        <taxon>Eukaryota</taxon>
        <taxon>Metazoa</taxon>
        <taxon>Ecdysozoa</taxon>
        <taxon>Arthropoda</taxon>
        <taxon>Hexapoda</taxon>
        <taxon>Insecta</taxon>
        <taxon>Pterygota</taxon>
        <taxon>Neoptera</taxon>
        <taxon>Endopterygota</taxon>
        <taxon>Hymenoptera</taxon>
        <taxon>Apocrita</taxon>
        <taxon>Ichneumonoidea</taxon>
        <taxon>Braconidae</taxon>
        <taxon>Aphidiinae</taxon>
        <taxon>Aphidius</taxon>
    </lineage>
</organism>
<dbReference type="GO" id="GO:0017108">
    <property type="term" value="F:5'-flap endonuclease activity"/>
    <property type="evidence" value="ECO:0007669"/>
    <property type="project" value="TreeGrafter"/>
</dbReference>
<evidence type="ECO:0000256" key="15">
    <source>
        <dbReference type="ARBA" id="ARBA00022989"/>
    </source>
</evidence>
<dbReference type="PANTHER" id="PTHR11081:SF9">
    <property type="entry name" value="FLAP ENDONUCLEASE 1"/>
    <property type="match status" value="1"/>
</dbReference>
<keyword evidence="15 23" id="KW-1133">Transmembrane helix</keyword>
<keyword evidence="8" id="KW-0479">Metal-binding</keyword>
<keyword evidence="19" id="KW-0234">DNA repair</keyword>
<keyword evidence="21" id="KW-0539">Nucleus</keyword>
<keyword evidence="13" id="KW-0269">Exonuclease</keyword>
<dbReference type="SUPFAM" id="SSF88723">
    <property type="entry name" value="PIN domain-like"/>
    <property type="match status" value="1"/>
</dbReference>
<evidence type="ECO:0000256" key="9">
    <source>
        <dbReference type="ARBA" id="ARBA00022725"/>
    </source>
</evidence>
<comment type="cofactor">
    <cofactor evidence="1">
        <name>Mg(2+)</name>
        <dbReference type="ChEBI" id="CHEBI:18420"/>
    </cofactor>
</comment>
<dbReference type="Pfam" id="PF02949">
    <property type="entry name" value="7tm_6"/>
    <property type="match status" value="2"/>
</dbReference>
<dbReference type="OrthoDB" id="6617147at2759"/>
<evidence type="ECO:0000256" key="22">
    <source>
        <dbReference type="ARBA" id="ARBA00034726"/>
    </source>
</evidence>
<dbReference type="GO" id="GO:0003677">
    <property type="term" value="F:DNA binding"/>
    <property type="evidence" value="ECO:0007669"/>
    <property type="project" value="InterPro"/>
</dbReference>
<evidence type="ECO:0000256" key="4">
    <source>
        <dbReference type="ARBA" id="ARBA00022606"/>
    </source>
</evidence>
<dbReference type="SUPFAM" id="SSF47807">
    <property type="entry name" value="5' to 3' exonuclease, C-terminal subdomain"/>
    <property type="match status" value="1"/>
</dbReference>
<keyword evidence="10" id="KW-0255">Endonuclease</keyword>
<dbReference type="PANTHER" id="PTHR11081">
    <property type="entry name" value="FLAP ENDONUCLEASE FAMILY MEMBER"/>
    <property type="match status" value="1"/>
</dbReference>
<evidence type="ECO:0000259" key="24">
    <source>
        <dbReference type="SMART" id="SM00484"/>
    </source>
</evidence>